<dbReference type="PANTHER" id="PTHR43037">
    <property type="entry name" value="UNNAMED PRODUCT-RELATED"/>
    <property type="match status" value="1"/>
</dbReference>
<dbReference type="EMBL" id="JTJQ01000041">
    <property type="protein sequence ID" value="OBW98502.1"/>
    <property type="molecule type" value="Genomic_DNA"/>
</dbReference>
<dbReference type="Gene3D" id="3.40.50.1820">
    <property type="entry name" value="alpha/beta hydrolase"/>
    <property type="match status" value="1"/>
</dbReference>
<dbReference type="Pfam" id="PF18435">
    <property type="entry name" value="EstA_Ig_like"/>
    <property type="match status" value="1"/>
</dbReference>
<organism evidence="4 5">
    <name type="scientific">Gallibacterium genomosp. 1</name>
    <dbReference type="NCBI Taxonomy" id="155515"/>
    <lineage>
        <taxon>Bacteria</taxon>
        <taxon>Pseudomonadati</taxon>
        <taxon>Pseudomonadota</taxon>
        <taxon>Gammaproteobacteria</taxon>
        <taxon>Pasteurellales</taxon>
        <taxon>Pasteurellaceae</taxon>
        <taxon>Gallibacterium</taxon>
    </lineage>
</organism>
<evidence type="ECO:0000256" key="2">
    <source>
        <dbReference type="SAM" id="SignalP"/>
    </source>
</evidence>
<evidence type="ECO:0000256" key="1">
    <source>
        <dbReference type="ARBA" id="ARBA00022729"/>
    </source>
</evidence>
<dbReference type="InterPro" id="IPR000801">
    <property type="entry name" value="Esterase-like"/>
</dbReference>
<feature type="signal peptide" evidence="2">
    <location>
        <begin position="1"/>
        <end position="22"/>
    </location>
</feature>
<dbReference type="InterPro" id="IPR041172">
    <property type="entry name" value="EstA_Ig-like_N"/>
</dbReference>
<evidence type="ECO:0000313" key="4">
    <source>
        <dbReference type="EMBL" id="OBW98502.1"/>
    </source>
</evidence>
<evidence type="ECO:0000259" key="3">
    <source>
        <dbReference type="Pfam" id="PF18435"/>
    </source>
</evidence>
<dbReference type="Gene3D" id="2.60.40.2180">
    <property type="match status" value="1"/>
</dbReference>
<dbReference type="InterPro" id="IPR029058">
    <property type="entry name" value="AB_hydrolase_fold"/>
</dbReference>
<comment type="caution">
    <text evidence="4">The sequence shown here is derived from an EMBL/GenBank/DDBJ whole genome shotgun (WGS) entry which is preliminary data.</text>
</comment>
<reference evidence="4 5" key="1">
    <citation type="submission" date="2014-11" db="EMBL/GenBank/DDBJ databases">
        <title>Pan-genome of Gallibacterium spp.</title>
        <authorList>
            <person name="Kudirkiene E."/>
            <person name="Bojesen A.M."/>
        </authorList>
    </citation>
    <scope>NUCLEOTIDE SEQUENCE [LARGE SCALE GENOMIC DNA]</scope>
    <source>
        <strain evidence="4 5">Gerl. 2740/89</strain>
    </source>
</reference>
<dbReference type="Pfam" id="PF00756">
    <property type="entry name" value="Esterase"/>
    <property type="match status" value="1"/>
</dbReference>
<keyword evidence="5" id="KW-1185">Reference proteome</keyword>
<dbReference type="PANTHER" id="PTHR43037:SF1">
    <property type="entry name" value="BLL1128 PROTEIN"/>
    <property type="match status" value="1"/>
</dbReference>
<evidence type="ECO:0000313" key="5">
    <source>
        <dbReference type="Proteomes" id="UP000092594"/>
    </source>
</evidence>
<keyword evidence="1 2" id="KW-0732">Signal</keyword>
<name>A0AB36DUL6_9PAST</name>
<accession>A0AB36DUL6</accession>
<feature type="domain" description="Esterase Ig-like N-terminal" evidence="3">
    <location>
        <begin position="35"/>
        <end position="178"/>
    </location>
</feature>
<protein>
    <submittedName>
        <fullName evidence="4">Phospholipase</fullName>
    </submittedName>
</protein>
<dbReference type="RefSeq" id="WP_065231686.1">
    <property type="nucleotide sequence ID" value="NZ_JTJP01000059.1"/>
</dbReference>
<sequence length="452" mass="51588">MKASYQILFFLFLPLLAYSELAPDKIYQSTHPNNAKLITEVTETGQKITGITLQYEDELLLGKNLSNLYQVEVKLDNKSLGYRNILDAYTQKDFRLKNKPEIGNTVFLVLDPRDTISGTYELETVNKEPMTFLAKDKAGSIITKQIVQSNKIPHFYGDRLRYTIEQKGLIKLSNGKTISPNITEVTAESKNVENIILDKFQPKKVYIDNPNNYLNYRLYSPNIMKGKKYPLVIFLHGSGQIGNDNIAHLLSSRGAISILDYSSSFVLAPQYQSVFDPFDDKNKGQKGGIHWQTHNRRNLILKMIDETIQQNPDIDKNRIYLIGLSRGAEGAMYLLLDRPNFFAAALLMSGREAGTVEYIDGKATASLLSPIKDIPIWFFHSKEDKVSPVEGSRKNFMILKYKLHNKNVRYTEFTFLNSGDNGFINNNAHNTWDAVFNSPVVYDWLLQQKRSE</sequence>
<dbReference type="AlphaFoldDB" id="A0AB36DUL6"/>
<dbReference type="InterPro" id="IPR050955">
    <property type="entry name" value="Plant_Biomass_Hydrol_Est"/>
</dbReference>
<feature type="chain" id="PRO_5044258872" evidence="2">
    <location>
        <begin position="23"/>
        <end position="452"/>
    </location>
</feature>
<dbReference type="Proteomes" id="UP000092594">
    <property type="component" value="Unassembled WGS sequence"/>
</dbReference>
<gene>
    <name evidence="4" type="ORF">QV05_10720</name>
</gene>
<dbReference type="SUPFAM" id="SSF53474">
    <property type="entry name" value="alpha/beta-Hydrolases"/>
    <property type="match status" value="1"/>
</dbReference>
<proteinExistence type="predicted"/>